<keyword evidence="4" id="KW-0808">Transferase</keyword>
<evidence type="ECO:0000313" key="9">
    <source>
        <dbReference type="EMBL" id="NMC63466.1"/>
    </source>
</evidence>
<feature type="transmembrane region" description="Helical" evidence="8">
    <location>
        <begin position="12"/>
        <end position="28"/>
    </location>
</feature>
<evidence type="ECO:0000256" key="1">
    <source>
        <dbReference type="ARBA" id="ARBA00004651"/>
    </source>
</evidence>
<feature type="transmembrane region" description="Helical" evidence="8">
    <location>
        <begin position="168"/>
        <end position="184"/>
    </location>
</feature>
<protein>
    <recommendedName>
        <fullName evidence="11">Glycosyltransferase RgtA/B/C/D-like domain-containing protein</fullName>
    </recommendedName>
</protein>
<gene>
    <name evidence="9" type="ORF">GYA55_09910</name>
</gene>
<dbReference type="PANTHER" id="PTHR33908">
    <property type="entry name" value="MANNOSYLTRANSFERASE YKCB-RELATED"/>
    <property type="match status" value="1"/>
</dbReference>
<evidence type="ECO:0000256" key="2">
    <source>
        <dbReference type="ARBA" id="ARBA00022475"/>
    </source>
</evidence>
<dbReference type="GO" id="GO:0009103">
    <property type="term" value="P:lipopolysaccharide biosynthetic process"/>
    <property type="evidence" value="ECO:0007669"/>
    <property type="project" value="UniProtKB-ARBA"/>
</dbReference>
<evidence type="ECO:0000256" key="7">
    <source>
        <dbReference type="ARBA" id="ARBA00023136"/>
    </source>
</evidence>
<reference evidence="9 10" key="1">
    <citation type="journal article" date="2020" name="Biotechnol. Biofuels">
        <title>New insights from the biogas microbiome by comprehensive genome-resolved metagenomics of nearly 1600 species originating from multiple anaerobic digesters.</title>
        <authorList>
            <person name="Campanaro S."/>
            <person name="Treu L."/>
            <person name="Rodriguez-R L.M."/>
            <person name="Kovalovszki A."/>
            <person name="Ziels R.M."/>
            <person name="Maus I."/>
            <person name="Zhu X."/>
            <person name="Kougias P.G."/>
            <person name="Basile A."/>
            <person name="Luo G."/>
            <person name="Schluter A."/>
            <person name="Konstantinidis K.T."/>
            <person name="Angelidaki I."/>
        </authorList>
    </citation>
    <scope>NUCLEOTIDE SEQUENCE [LARGE SCALE GENOMIC DNA]</scope>
    <source>
        <strain evidence="9">AS27yjCOA_65</strain>
    </source>
</reference>
<feature type="non-terminal residue" evidence="9">
    <location>
        <position position="1"/>
    </location>
</feature>
<name>A0A7X9FSS5_9DELT</name>
<evidence type="ECO:0000256" key="3">
    <source>
        <dbReference type="ARBA" id="ARBA00022676"/>
    </source>
</evidence>
<evidence type="ECO:0000256" key="5">
    <source>
        <dbReference type="ARBA" id="ARBA00022692"/>
    </source>
</evidence>
<feature type="transmembrane region" description="Helical" evidence="8">
    <location>
        <begin position="221"/>
        <end position="243"/>
    </location>
</feature>
<dbReference type="AlphaFoldDB" id="A0A7X9FSS5"/>
<evidence type="ECO:0000256" key="8">
    <source>
        <dbReference type="SAM" id="Phobius"/>
    </source>
</evidence>
<dbReference type="GO" id="GO:0005886">
    <property type="term" value="C:plasma membrane"/>
    <property type="evidence" value="ECO:0007669"/>
    <property type="project" value="UniProtKB-SubCell"/>
</dbReference>
<evidence type="ECO:0000313" key="10">
    <source>
        <dbReference type="Proteomes" id="UP000524246"/>
    </source>
</evidence>
<feature type="transmembrane region" description="Helical" evidence="8">
    <location>
        <begin position="35"/>
        <end position="60"/>
    </location>
</feature>
<evidence type="ECO:0000256" key="6">
    <source>
        <dbReference type="ARBA" id="ARBA00022989"/>
    </source>
</evidence>
<comment type="caution">
    <text evidence="9">The sequence shown here is derived from an EMBL/GenBank/DDBJ whole genome shotgun (WGS) entry which is preliminary data.</text>
</comment>
<feature type="transmembrane region" description="Helical" evidence="8">
    <location>
        <begin position="140"/>
        <end position="162"/>
    </location>
</feature>
<organism evidence="9 10">
    <name type="scientific">SAR324 cluster bacterium</name>
    <dbReference type="NCBI Taxonomy" id="2024889"/>
    <lineage>
        <taxon>Bacteria</taxon>
        <taxon>Deltaproteobacteria</taxon>
        <taxon>SAR324 cluster</taxon>
    </lineage>
</organism>
<dbReference type="Proteomes" id="UP000524246">
    <property type="component" value="Unassembled WGS sequence"/>
</dbReference>
<dbReference type="EMBL" id="JAAZON010000445">
    <property type="protein sequence ID" value="NMC63466.1"/>
    <property type="molecule type" value="Genomic_DNA"/>
</dbReference>
<keyword evidence="6 8" id="KW-1133">Transmembrane helix</keyword>
<keyword evidence="2" id="KW-1003">Cell membrane</keyword>
<dbReference type="InterPro" id="IPR050297">
    <property type="entry name" value="LipidA_mod_glycosyltrf_83"/>
</dbReference>
<keyword evidence="5 8" id="KW-0812">Transmembrane</keyword>
<comment type="subcellular location">
    <subcellularLocation>
        <location evidence="1">Cell membrane</location>
        <topology evidence="1">Multi-pass membrane protein</topology>
    </subcellularLocation>
</comment>
<evidence type="ECO:0000256" key="4">
    <source>
        <dbReference type="ARBA" id="ARBA00022679"/>
    </source>
</evidence>
<accession>A0A7X9FSS5</accession>
<proteinExistence type="predicted"/>
<dbReference type="GO" id="GO:0016763">
    <property type="term" value="F:pentosyltransferase activity"/>
    <property type="evidence" value="ECO:0007669"/>
    <property type="project" value="TreeGrafter"/>
</dbReference>
<dbReference type="PANTHER" id="PTHR33908:SF11">
    <property type="entry name" value="MEMBRANE PROTEIN"/>
    <property type="match status" value="1"/>
</dbReference>
<evidence type="ECO:0008006" key="11">
    <source>
        <dbReference type="Google" id="ProtNLM"/>
    </source>
</evidence>
<sequence length="417" mass="48716">VTCSRYLKEDALLTFFILATTLSVVIAVKKDQRRYLFFAAFLAGCSASVKYSGLLSIIILCAAPWLRSGTKRPDPFFLRTLYFTFIIVPLAFVICSPYTVINAAKFVRDFGSEGNHMLRGHTNAITAWSQYWMYHIKRSIFPGMGFIPTMLSFAGIGVLIWRRKREDLFILFLLLLFYMPAEWVKAKPAPQPERYILPCIPVLSLAAGEFLRLLLSSRYKILAMILTFFALIMPIWRSATLAYDMKHDTRERSAEWIRNNIPKQSRLYLDWKRYCPDLSRDDYQVTYIPRADILRNLDLEMLKTANQDYLILSSLFYDRYFSDPESPAGPRNIFRNVFEKLPIIAEFTPRFGTYGFHNPIITIFSLKESDISALHEELVQKAKGDIEKTSNEEKSSLYWKEKINWIFQDFQYLWPER</sequence>
<feature type="transmembrane region" description="Helical" evidence="8">
    <location>
        <begin position="80"/>
        <end position="101"/>
    </location>
</feature>
<feature type="transmembrane region" description="Helical" evidence="8">
    <location>
        <begin position="196"/>
        <end position="215"/>
    </location>
</feature>
<keyword evidence="7 8" id="KW-0472">Membrane</keyword>
<keyword evidence="3" id="KW-0328">Glycosyltransferase</keyword>